<dbReference type="AlphaFoldDB" id="K2GFI9"/>
<comment type="caution">
    <text evidence="1">The sequence shown here is derived from an EMBL/GenBank/DDBJ whole genome shotgun (WGS) entry which is preliminary data.</text>
</comment>
<dbReference type="EMBL" id="AMFJ01000234">
    <property type="protein sequence ID" value="EKE29074.1"/>
    <property type="molecule type" value="Genomic_DNA"/>
</dbReference>
<protein>
    <submittedName>
        <fullName evidence="1">Uncharacterized protein</fullName>
    </submittedName>
</protein>
<proteinExistence type="predicted"/>
<sequence length="175" mass="20371">MLLIALASCSNPRTDTNTPNLEKQITDLQQANSWLLTENESLKAQIQEQWQKILCRDAPEWTPIITSLSTDSGSVNSTIIINWCNFAWFEGDKLAWIENEAWVKWILYSESWSTDKQLKVILKPDLCQLDNSYSGEVCKAYLNLKPWKYKIFVNPWWKESNLIEFTINDNKPNLP</sequence>
<organism evidence="1">
    <name type="scientific">uncultured bacterium</name>
    <name type="common">gcode 4</name>
    <dbReference type="NCBI Taxonomy" id="1234023"/>
    <lineage>
        <taxon>Bacteria</taxon>
        <taxon>environmental samples</taxon>
    </lineage>
</organism>
<evidence type="ECO:0000313" key="1">
    <source>
        <dbReference type="EMBL" id="EKE29074.1"/>
    </source>
</evidence>
<accession>K2GFI9</accession>
<reference evidence="1" key="1">
    <citation type="journal article" date="2012" name="Science">
        <title>Fermentation, hydrogen, and sulfur metabolism in multiple uncultivated bacterial phyla.</title>
        <authorList>
            <person name="Wrighton K.C."/>
            <person name="Thomas B.C."/>
            <person name="Sharon I."/>
            <person name="Miller C.S."/>
            <person name="Castelle C.J."/>
            <person name="VerBerkmoes N.C."/>
            <person name="Wilkins M.J."/>
            <person name="Hettich R.L."/>
            <person name="Lipton M.S."/>
            <person name="Williams K.H."/>
            <person name="Long P.E."/>
            <person name="Banfield J.F."/>
        </authorList>
    </citation>
    <scope>NUCLEOTIDE SEQUENCE [LARGE SCALE GENOMIC DNA]</scope>
</reference>
<gene>
    <name evidence="1" type="ORF">ACD_2C00234G0001</name>
</gene>
<name>K2GFI9_9BACT</name>